<reference evidence="2" key="1">
    <citation type="submission" date="2015-06" db="EMBL/GenBank/DDBJ databases">
        <title>Expansion of signal transduction pathways in fungi by whole-genome duplication.</title>
        <authorList>
            <consortium name="DOE Joint Genome Institute"/>
            <person name="Corrochano L.M."/>
            <person name="Kuo A."/>
            <person name="Marcet-Houben M."/>
            <person name="Polaino S."/>
            <person name="Salamov A."/>
            <person name="Villalobos J.M."/>
            <person name="Alvarez M.I."/>
            <person name="Avalos J."/>
            <person name="Benito E.P."/>
            <person name="Benoit I."/>
            <person name="Burger G."/>
            <person name="Camino L.P."/>
            <person name="Canovas D."/>
            <person name="Cerda-Olmedo E."/>
            <person name="Cheng J.-F."/>
            <person name="Dominguez A."/>
            <person name="Elias M."/>
            <person name="Eslava A.P."/>
            <person name="Glaser F."/>
            <person name="Grimwood J."/>
            <person name="Gutierrez G."/>
            <person name="Heitman J."/>
            <person name="Henrissat B."/>
            <person name="Iturriaga E.A."/>
            <person name="Lang B.F."/>
            <person name="Lavin J.L."/>
            <person name="Lee S."/>
            <person name="Li W."/>
            <person name="Lindquist E."/>
            <person name="Lopez-Garcia S."/>
            <person name="Luque E.M."/>
            <person name="Marcos A.T."/>
            <person name="Martin J."/>
            <person name="McCluskey K."/>
            <person name="Medina H.R."/>
            <person name="Miralles-Duran A."/>
            <person name="Miyazaki A."/>
            <person name="Munoz-Torres E."/>
            <person name="Oguiza J.A."/>
            <person name="Ohm R."/>
            <person name="Olmedo M."/>
            <person name="Orejas M."/>
            <person name="Ortiz-Castellanos L."/>
            <person name="Pisabarro A.G."/>
            <person name="Rodriguez-Romero J."/>
            <person name="Ruiz-Herrera J."/>
            <person name="Ruiz-Vazquez R."/>
            <person name="Sanz C."/>
            <person name="Schackwitz W."/>
            <person name="Schmutz J."/>
            <person name="Shahriari M."/>
            <person name="Shelest E."/>
            <person name="Silva-Franco F."/>
            <person name="Soanes D."/>
            <person name="Syed K."/>
            <person name="Tagua V.G."/>
            <person name="Talbot N.J."/>
            <person name="Thon M."/>
            <person name="De vries R.P."/>
            <person name="Wiebenga A."/>
            <person name="Yadav J.S."/>
            <person name="Braun E.L."/>
            <person name="Baker S."/>
            <person name="Garre V."/>
            <person name="Horwitz B."/>
            <person name="Torres-Martinez S."/>
            <person name="Idnurm A."/>
            <person name="Herrera-Estrella A."/>
            <person name="Gabaldon T."/>
            <person name="Grigoriev I.V."/>
        </authorList>
    </citation>
    <scope>NUCLEOTIDE SEQUENCE [LARGE SCALE GENOMIC DNA]</scope>
    <source>
        <strain evidence="2">NRRL 1555(-)</strain>
    </source>
</reference>
<dbReference type="AlphaFoldDB" id="A0A162UVP6"/>
<dbReference type="InterPro" id="IPR036322">
    <property type="entry name" value="WD40_repeat_dom_sf"/>
</dbReference>
<protein>
    <recommendedName>
        <fullName evidence="3">Bardet-Biedl syndrome 1 N-terminal domain-containing protein</fullName>
    </recommendedName>
</protein>
<dbReference type="RefSeq" id="XP_018296332.1">
    <property type="nucleotide sequence ID" value="XM_018434793.1"/>
</dbReference>
<keyword evidence="2" id="KW-1185">Reference proteome</keyword>
<proteinExistence type="predicted"/>
<gene>
    <name evidence="1" type="ORF">PHYBLDRAFT_163411</name>
</gene>
<dbReference type="OrthoDB" id="2123049at2759"/>
<dbReference type="GeneID" id="28995699"/>
<evidence type="ECO:0000313" key="2">
    <source>
        <dbReference type="Proteomes" id="UP000077315"/>
    </source>
</evidence>
<dbReference type="VEuPathDB" id="FungiDB:PHYBLDRAFT_163411"/>
<evidence type="ECO:0008006" key="3">
    <source>
        <dbReference type="Google" id="ProtNLM"/>
    </source>
</evidence>
<dbReference type="SUPFAM" id="SSF50978">
    <property type="entry name" value="WD40 repeat-like"/>
    <property type="match status" value="1"/>
</dbReference>
<name>A0A162UVP6_PHYB8</name>
<accession>A0A162UVP6</accession>
<dbReference type="InParanoid" id="A0A162UVP6"/>
<sequence length="374" mass="41267">MDLNDANQWRLGYDKLWASQLDDPINCLAVGKPFLEELSEENDVLVGTTAGRVLILNQTKPVEGLLDTKGNSIQALKLHDLTGYGALDLVVGDSDGVVTLFSRQQILSKRELGSAVMQIEIYEDQAGGYEIIAGDMHGTLTSFQQHDALWKLNVAEESAKVATLGIAGRRSPYIRCVLSTTLKDLSGLNVSCLLACDGWPFVHFVQEGEKIMTLRVPSIIHSMCAGHFLTTSTEKSLNDQQPKAIHAGQDVKINSKQVLLAGEDGNVYILVNFEVYLWFTVGICLTNILTFRPSWLLEEEPDIIICAGQSNGVYIYHGRKMVGEITTADWPHAMTMGDVNADGQDELVLGLLDQTVEVYRLNQIKSKDEMMMSC</sequence>
<evidence type="ECO:0000313" key="1">
    <source>
        <dbReference type="EMBL" id="OAD78292.1"/>
    </source>
</evidence>
<dbReference type="EMBL" id="KV440973">
    <property type="protein sequence ID" value="OAD78292.1"/>
    <property type="molecule type" value="Genomic_DNA"/>
</dbReference>
<organism evidence="1 2">
    <name type="scientific">Phycomyces blakesleeanus (strain ATCC 8743b / DSM 1359 / FGSC 10004 / NBRC 33097 / NRRL 1555)</name>
    <dbReference type="NCBI Taxonomy" id="763407"/>
    <lineage>
        <taxon>Eukaryota</taxon>
        <taxon>Fungi</taxon>
        <taxon>Fungi incertae sedis</taxon>
        <taxon>Mucoromycota</taxon>
        <taxon>Mucoromycotina</taxon>
        <taxon>Mucoromycetes</taxon>
        <taxon>Mucorales</taxon>
        <taxon>Phycomycetaceae</taxon>
        <taxon>Phycomyces</taxon>
    </lineage>
</organism>
<dbReference type="Proteomes" id="UP000077315">
    <property type="component" value="Unassembled WGS sequence"/>
</dbReference>